<evidence type="ECO:0000256" key="1">
    <source>
        <dbReference type="SAM" id="Phobius"/>
    </source>
</evidence>
<proteinExistence type="predicted"/>
<organism evidence="2 3">
    <name type="scientific">Lasiodiplodia theobromae</name>
    <dbReference type="NCBI Taxonomy" id="45133"/>
    <lineage>
        <taxon>Eukaryota</taxon>
        <taxon>Fungi</taxon>
        <taxon>Dikarya</taxon>
        <taxon>Ascomycota</taxon>
        <taxon>Pezizomycotina</taxon>
        <taxon>Dothideomycetes</taxon>
        <taxon>Dothideomycetes incertae sedis</taxon>
        <taxon>Botryosphaeriales</taxon>
        <taxon>Botryosphaeriaceae</taxon>
        <taxon>Lasiodiplodia</taxon>
    </lineage>
</organism>
<feature type="transmembrane region" description="Helical" evidence="1">
    <location>
        <begin position="50"/>
        <end position="68"/>
    </location>
</feature>
<evidence type="ECO:0000313" key="2">
    <source>
        <dbReference type="EMBL" id="KAB2570325.1"/>
    </source>
</evidence>
<dbReference type="OrthoDB" id="3874448at2759"/>
<keyword evidence="1" id="KW-1133">Transmembrane helix</keyword>
<keyword evidence="1" id="KW-0472">Membrane</keyword>
<keyword evidence="1" id="KW-0812">Transmembrane</keyword>
<name>A0A5N5CY79_9PEZI</name>
<accession>A0A5N5CY79</accession>
<reference evidence="2 3" key="1">
    <citation type="journal article" date="2019" name="Sci. Rep.">
        <title>A multi-omics analysis of the grapevine pathogen Lasiodiplodia theobromae reveals that temperature affects the expression of virulence- and pathogenicity-related genes.</title>
        <authorList>
            <person name="Felix C."/>
            <person name="Meneses R."/>
            <person name="Goncalves M.F.M."/>
            <person name="Tilleman L."/>
            <person name="Duarte A.S."/>
            <person name="Jorrin-Novo J.V."/>
            <person name="Van de Peer Y."/>
            <person name="Deforce D."/>
            <person name="Van Nieuwerburgh F."/>
            <person name="Esteves A.C."/>
            <person name="Alves A."/>
        </authorList>
    </citation>
    <scope>NUCLEOTIDE SEQUENCE [LARGE SCALE GENOMIC DNA]</scope>
    <source>
        <strain evidence="2 3">LA-SOL3</strain>
    </source>
</reference>
<gene>
    <name evidence="2" type="ORF">DBV05_g11002</name>
</gene>
<sequence length="222" mass="23998">MTFGYGGFFGLDEEEYRKKLQKASTEDLKKQEIAKTRRQVSCGLTVGSGVGWAVFTFGASLAFSAIGGRKWRVANRKLKMIQEELQRRQEKLHKTDWKDVCIPGTAFLVGNAVGVGLDFGIDGVYGSVNPTPADGLQDLMSQPQEAAQDFYGGMTAETNQIVASDGTHIADPGAGSTAHNLGANTAQDLITAAANLAVQQTAWCIAEYFEDPEQDRKASRTL</sequence>
<protein>
    <submittedName>
        <fullName evidence="2">Uncharacterized protein</fullName>
    </submittedName>
</protein>
<keyword evidence="3" id="KW-1185">Reference proteome</keyword>
<dbReference type="Proteomes" id="UP000325902">
    <property type="component" value="Unassembled WGS sequence"/>
</dbReference>
<dbReference type="AlphaFoldDB" id="A0A5N5CY79"/>
<evidence type="ECO:0000313" key="3">
    <source>
        <dbReference type="Proteomes" id="UP000325902"/>
    </source>
</evidence>
<comment type="caution">
    <text evidence="2">The sequence shown here is derived from an EMBL/GenBank/DDBJ whole genome shotgun (WGS) entry which is preliminary data.</text>
</comment>
<dbReference type="EMBL" id="VCHE01000141">
    <property type="protein sequence ID" value="KAB2570325.1"/>
    <property type="molecule type" value="Genomic_DNA"/>
</dbReference>